<organism evidence="1 2">
    <name type="scientific">Prymnesium parvum</name>
    <name type="common">Toxic golden alga</name>
    <dbReference type="NCBI Taxonomy" id="97485"/>
    <lineage>
        <taxon>Eukaryota</taxon>
        <taxon>Haptista</taxon>
        <taxon>Haptophyta</taxon>
        <taxon>Prymnesiophyceae</taxon>
        <taxon>Prymnesiales</taxon>
        <taxon>Prymnesiaceae</taxon>
        <taxon>Prymnesium</taxon>
    </lineage>
</organism>
<gene>
    <name evidence="1" type="ORF">AB1Y20_023305</name>
</gene>
<proteinExistence type="predicted"/>
<evidence type="ECO:0000313" key="1">
    <source>
        <dbReference type="EMBL" id="KAL1519798.1"/>
    </source>
</evidence>
<dbReference type="Proteomes" id="UP001515480">
    <property type="component" value="Unassembled WGS sequence"/>
</dbReference>
<comment type="caution">
    <text evidence="1">The sequence shown here is derived from an EMBL/GenBank/DDBJ whole genome shotgun (WGS) entry which is preliminary data.</text>
</comment>
<sequence length="285" mass="30464">MVKVGVDAPPPRAARAAPTGVDRPATRVVVGRAGFFLLHRGRRSYVSSAQVVALLLRCAASAEFGDELRGFARAHLLALHVIARRLRLGHLSEAHAVRELLMLTGPEIERSVAAAVAASTTPGSGRVSHAAVSARGRGNGELELAPREGSERLARARSSGYLLRKPSLIHCSSGGGIECKGSAGCVLLLHEGPAPCHAAPAEPNAGDSLAARAARVYACASSLERNFSAEEAVRRARRLLLRVARREEAAMVIQAAWRVFWFGPSTRWSFFSRRSSCAHDESLRT</sequence>
<accession>A0AB34JE97</accession>
<keyword evidence="2" id="KW-1185">Reference proteome</keyword>
<dbReference type="AlphaFoldDB" id="A0AB34JE97"/>
<dbReference type="EMBL" id="JBGBPQ010000009">
    <property type="protein sequence ID" value="KAL1519798.1"/>
    <property type="molecule type" value="Genomic_DNA"/>
</dbReference>
<name>A0AB34JE97_PRYPA</name>
<reference evidence="1 2" key="1">
    <citation type="journal article" date="2024" name="Science">
        <title>Giant polyketide synthase enzymes in the biosynthesis of giant marine polyether toxins.</title>
        <authorList>
            <person name="Fallon T.R."/>
            <person name="Shende V.V."/>
            <person name="Wierzbicki I.H."/>
            <person name="Pendleton A.L."/>
            <person name="Watervoot N.F."/>
            <person name="Auber R.P."/>
            <person name="Gonzalez D.J."/>
            <person name="Wisecaver J.H."/>
            <person name="Moore B.S."/>
        </authorList>
    </citation>
    <scope>NUCLEOTIDE SEQUENCE [LARGE SCALE GENOMIC DNA]</scope>
    <source>
        <strain evidence="1 2">12B1</strain>
    </source>
</reference>
<evidence type="ECO:0000313" key="2">
    <source>
        <dbReference type="Proteomes" id="UP001515480"/>
    </source>
</evidence>
<protein>
    <submittedName>
        <fullName evidence="1">Uncharacterized protein</fullName>
    </submittedName>
</protein>